<organism evidence="6">
    <name type="scientific">freshwater metagenome</name>
    <dbReference type="NCBI Taxonomy" id="449393"/>
    <lineage>
        <taxon>unclassified sequences</taxon>
        <taxon>metagenomes</taxon>
        <taxon>ecological metagenomes</taxon>
    </lineage>
</organism>
<keyword evidence="3" id="KW-0479">Metal-binding</keyword>
<evidence type="ECO:0000259" key="5">
    <source>
        <dbReference type="Pfam" id="PF01850"/>
    </source>
</evidence>
<dbReference type="SUPFAM" id="SSF88723">
    <property type="entry name" value="PIN domain-like"/>
    <property type="match status" value="1"/>
</dbReference>
<name>A0A6J7LDP2_9ZZZZ</name>
<dbReference type="EMBL" id="CAFBOZ010000043">
    <property type="protein sequence ID" value="CAB4997297.1"/>
    <property type="molecule type" value="Genomic_DNA"/>
</dbReference>
<dbReference type="Gene3D" id="3.40.50.1010">
    <property type="entry name" value="5'-nuclease"/>
    <property type="match status" value="1"/>
</dbReference>
<keyword evidence="1" id="KW-1277">Toxin-antitoxin system</keyword>
<dbReference type="InterPro" id="IPR002716">
    <property type="entry name" value="PIN_dom"/>
</dbReference>
<dbReference type="CDD" id="cd09854">
    <property type="entry name" value="PIN_VapC-like"/>
    <property type="match status" value="1"/>
</dbReference>
<dbReference type="HAMAP" id="MF_00265">
    <property type="entry name" value="VapC_Nob1"/>
    <property type="match status" value="1"/>
</dbReference>
<reference evidence="6" key="1">
    <citation type="submission" date="2020-05" db="EMBL/GenBank/DDBJ databases">
        <authorList>
            <person name="Chiriac C."/>
            <person name="Salcher M."/>
            <person name="Ghai R."/>
            <person name="Kavagutti S V."/>
        </authorList>
    </citation>
    <scope>NUCLEOTIDE SEQUENCE</scope>
</reference>
<evidence type="ECO:0000313" key="6">
    <source>
        <dbReference type="EMBL" id="CAB4966247.1"/>
    </source>
</evidence>
<dbReference type="AlphaFoldDB" id="A0A6J7LDP2"/>
<dbReference type="InterPro" id="IPR022907">
    <property type="entry name" value="VapC_family"/>
</dbReference>
<evidence type="ECO:0000256" key="4">
    <source>
        <dbReference type="ARBA" id="ARBA00022801"/>
    </source>
</evidence>
<dbReference type="EMBL" id="CAFBNF010000440">
    <property type="protein sequence ID" value="CAB4966247.1"/>
    <property type="molecule type" value="Genomic_DNA"/>
</dbReference>
<keyword evidence="4" id="KW-0378">Hydrolase</keyword>
<dbReference type="GO" id="GO:0016787">
    <property type="term" value="F:hydrolase activity"/>
    <property type="evidence" value="ECO:0007669"/>
    <property type="project" value="UniProtKB-KW"/>
</dbReference>
<sequence>MTTRLDEFRGRRVYLDANVLIYFLDGTPKRALEAAAVLQAAADGVFGAVTGNAAVAEVMVGPYRSGDPLVIRAVREFFRQSRLLEVLSHSSAMFDDAAMLRATQEMPFIDALHIATAASAGCDAIITNDKRMRPALGVEVVPLRSISA</sequence>
<dbReference type="Pfam" id="PF01850">
    <property type="entry name" value="PIN"/>
    <property type="match status" value="1"/>
</dbReference>
<accession>A0A6J7LDP2</accession>
<dbReference type="GO" id="GO:0004540">
    <property type="term" value="F:RNA nuclease activity"/>
    <property type="evidence" value="ECO:0007669"/>
    <property type="project" value="InterPro"/>
</dbReference>
<evidence type="ECO:0000313" key="7">
    <source>
        <dbReference type="EMBL" id="CAB4997297.1"/>
    </source>
</evidence>
<protein>
    <submittedName>
        <fullName evidence="6">Unannotated protein</fullName>
    </submittedName>
</protein>
<proteinExistence type="inferred from homology"/>
<dbReference type="GO" id="GO:0046872">
    <property type="term" value="F:metal ion binding"/>
    <property type="evidence" value="ECO:0007669"/>
    <property type="project" value="UniProtKB-KW"/>
</dbReference>
<evidence type="ECO:0000256" key="3">
    <source>
        <dbReference type="ARBA" id="ARBA00022723"/>
    </source>
</evidence>
<feature type="domain" description="PIN" evidence="5">
    <location>
        <begin position="13"/>
        <end position="133"/>
    </location>
</feature>
<evidence type="ECO:0000256" key="2">
    <source>
        <dbReference type="ARBA" id="ARBA00022722"/>
    </source>
</evidence>
<keyword evidence="2" id="KW-0540">Nuclease</keyword>
<evidence type="ECO:0000256" key="1">
    <source>
        <dbReference type="ARBA" id="ARBA00022649"/>
    </source>
</evidence>
<gene>
    <name evidence="6" type="ORF">UFOPK3773_02499</name>
    <name evidence="7" type="ORF">UFOPK3992_00426</name>
</gene>
<dbReference type="InterPro" id="IPR029060">
    <property type="entry name" value="PIN-like_dom_sf"/>
</dbReference>